<proteinExistence type="predicted"/>
<evidence type="ECO:0000313" key="2">
    <source>
        <dbReference type="Proteomes" id="UP001652660"/>
    </source>
</evidence>
<keyword evidence="2" id="KW-1185">Reference proteome</keyword>
<feature type="compositionally biased region" description="Polar residues" evidence="1">
    <location>
        <begin position="347"/>
        <end position="368"/>
    </location>
</feature>
<gene>
    <name evidence="3" type="primary">LOC113712768</name>
</gene>
<dbReference type="PANTHER" id="PTHR34112:SF13">
    <property type="entry name" value="OS04G0448200 PROTEIN"/>
    <property type="match status" value="1"/>
</dbReference>
<dbReference type="PANTHER" id="PTHR34112">
    <property type="entry name" value="C-JUN-AMINO-TERMINAL KINASE-INTERACTING PROTEIN"/>
    <property type="match status" value="1"/>
</dbReference>
<protein>
    <submittedName>
        <fullName evidence="3">Uncharacterized protein</fullName>
    </submittedName>
</protein>
<feature type="region of interest" description="Disordered" evidence="1">
    <location>
        <begin position="600"/>
        <end position="624"/>
    </location>
</feature>
<dbReference type="RefSeq" id="XP_027092126.1">
    <property type="nucleotide sequence ID" value="XM_027236325.2"/>
</dbReference>
<organism evidence="2 3">
    <name type="scientific">Coffea arabica</name>
    <name type="common">Arabian coffee</name>
    <dbReference type="NCBI Taxonomy" id="13443"/>
    <lineage>
        <taxon>Eukaryota</taxon>
        <taxon>Viridiplantae</taxon>
        <taxon>Streptophyta</taxon>
        <taxon>Embryophyta</taxon>
        <taxon>Tracheophyta</taxon>
        <taxon>Spermatophyta</taxon>
        <taxon>Magnoliopsida</taxon>
        <taxon>eudicotyledons</taxon>
        <taxon>Gunneridae</taxon>
        <taxon>Pentapetalae</taxon>
        <taxon>asterids</taxon>
        <taxon>lamiids</taxon>
        <taxon>Gentianales</taxon>
        <taxon>Rubiaceae</taxon>
        <taxon>Ixoroideae</taxon>
        <taxon>Gardenieae complex</taxon>
        <taxon>Bertiereae - Coffeeae clade</taxon>
        <taxon>Coffeeae</taxon>
        <taxon>Coffea</taxon>
    </lineage>
</organism>
<dbReference type="GeneID" id="113712768"/>
<reference evidence="3" key="2">
    <citation type="submission" date="2025-08" db="UniProtKB">
        <authorList>
            <consortium name="RefSeq"/>
        </authorList>
    </citation>
    <scope>IDENTIFICATION</scope>
    <source>
        <tissue evidence="3">Leaves</tissue>
    </source>
</reference>
<dbReference type="AlphaFoldDB" id="A0A6P6UP49"/>
<feature type="compositionally biased region" description="Basic and acidic residues" evidence="1">
    <location>
        <begin position="51"/>
        <end position="66"/>
    </location>
</feature>
<dbReference type="OrthoDB" id="848545at2759"/>
<evidence type="ECO:0000256" key="1">
    <source>
        <dbReference type="SAM" id="MobiDB-lite"/>
    </source>
</evidence>
<evidence type="ECO:0000313" key="3">
    <source>
        <dbReference type="RefSeq" id="XP_027092126.1"/>
    </source>
</evidence>
<feature type="compositionally biased region" description="Low complexity" evidence="1">
    <location>
        <begin position="24"/>
        <end position="50"/>
    </location>
</feature>
<sequence>MERSEPALVPEWLRCTGNVGGGSPSSHHFSSSSLHSDVSSSSAWNRCSRSNSDKDSQRSPFLERNHSSNCRRSSGNNGSAKHPYSSFNRSHRDRNREKDKDRSTVGDFWDRDSSDPLESILTSVEKSSLRRSQSLVSRRTVELLPRKSEELKNGMNLNQYIANGSHLGGSNISGVHKVAFEKDFPSLGNEEKQGGSSIGRLSSPALSTAVQSLPVVNSGLLGGEKWTSALAEVPSVIGSNSIGNLSAQQSAIATPSASSTAMAGLNMAEALSQAPPRARLTPQVPDKTQRLEELAIKQSRQLIPMTPSMPKALVSSSSDKSKQPKAAARVNEMVVTPRNMQQQQQQPIYSPQLPNQSRAGQVRSDASNASHAGKFLVLKAAKENGANSNAKDASSPTNNSIRKVAVSQIPLSAITPIALTSPTNPKASTLDKKAAALSLNSRPTAEKKFSLSQAQSRSDFFNLMRKKTLRNTSSAISDSVSVISSPCAVKSEENSTEANSAPISPLVNENGSQMITDGDSHSSGDQVQSFVDAGERNLYLNGALYPDEEEAAFLRSLGWEENGEDVEITDEEIVAFYEEYQKFVPSLKVWRGIQPKCSMLSESHSSNSVAASSESGSVASEYEA</sequence>
<feature type="region of interest" description="Disordered" evidence="1">
    <location>
        <begin position="297"/>
        <end position="368"/>
    </location>
</feature>
<feature type="compositionally biased region" description="Low complexity" evidence="1">
    <location>
        <begin position="67"/>
        <end position="79"/>
    </location>
</feature>
<feature type="region of interest" description="Disordered" evidence="1">
    <location>
        <begin position="1"/>
        <end position="109"/>
    </location>
</feature>
<accession>A0A6P6UP49</accession>
<dbReference type="Proteomes" id="UP001652660">
    <property type="component" value="Chromosome 10e"/>
</dbReference>
<feature type="compositionally biased region" description="Basic and acidic residues" evidence="1">
    <location>
        <begin position="94"/>
        <end position="109"/>
    </location>
</feature>
<feature type="compositionally biased region" description="Low complexity" evidence="1">
    <location>
        <begin position="601"/>
        <end position="624"/>
    </location>
</feature>
<name>A0A6P6UP49_COFAR</name>
<reference evidence="2" key="1">
    <citation type="journal article" date="2025" name="Foods">
        <title>Unveiling the Microbial Signatures of Arabica Coffee Cherries: Insights into Ripeness Specific Diversity, Functional Traits, and Implications for Quality and Safety.</title>
        <authorList>
            <consortium name="RefSeq"/>
            <person name="Tenea G.N."/>
            <person name="Cifuentes V."/>
            <person name="Reyes P."/>
            <person name="Cevallos-Vallejos M."/>
        </authorList>
    </citation>
    <scope>NUCLEOTIDE SEQUENCE [LARGE SCALE GENOMIC DNA]</scope>
</reference>